<dbReference type="PROSITE" id="PS50977">
    <property type="entry name" value="HTH_TETR_2"/>
    <property type="match status" value="1"/>
</dbReference>
<keyword evidence="5" id="KW-1185">Reference proteome</keyword>
<dbReference type="InterPro" id="IPR001647">
    <property type="entry name" value="HTH_TetR"/>
</dbReference>
<dbReference type="EMBL" id="AZCX01000002">
    <property type="protein sequence ID" value="KRK48628.1"/>
    <property type="molecule type" value="Genomic_DNA"/>
</dbReference>
<organism evidence="4 5">
    <name type="scientific">Secundilactobacillus kimchicus JCM 15530</name>
    <dbReference type="NCBI Taxonomy" id="1302272"/>
    <lineage>
        <taxon>Bacteria</taxon>
        <taxon>Bacillati</taxon>
        <taxon>Bacillota</taxon>
        <taxon>Bacilli</taxon>
        <taxon>Lactobacillales</taxon>
        <taxon>Lactobacillaceae</taxon>
        <taxon>Secundilactobacillus</taxon>
    </lineage>
</organism>
<evidence type="ECO:0000256" key="1">
    <source>
        <dbReference type="ARBA" id="ARBA00023125"/>
    </source>
</evidence>
<keyword evidence="1 2" id="KW-0238">DNA-binding</keyword>
<dbReference type="PANTHER" id="PTHR43479">
    <property type="entry name" value="ACREF/ENVCD OPERON REPRESSOR-RELATED"/>
    <property type="match status" value="1"/>
</dbReference>
<dbReference type="InterPro" id="IPR009057">
    <property type="entry name" value="Homeodomain-like_sf"/>
</dbReference>
<dbReference type="InterPro" id="IPR050624">
    <property type="entry name" value="HTH-type_Tx_Regulator"/>
</dbReference>
<reference evidence="4 5" key="1">
    <citation type="journal article" date="2015" name="Genome Announc.">
        <title>Expanding the biotechnology potential of lactobacilli through comparative genomics of 213 strains and associated genera.</title>
        <authorList>
            <person name="Sun Z."/>
            <person name="Harris H.M."/>
            <person name="McCann A."/>
            <person name="Guo C."/>
            <person name="Argimon S."/>
            <person name="Zhang W."/>
            <person name="Yang X."/>
            <person name="Jeffery I.B."/>
            <person name="Cooney J.C."/>
            <person name="Kagawa T.F."/>
            <person name="Liu W."/>
            <person name="Song Y."/>
            <person name="Salvetti E."/>
            <person name="Wrobel A."/>
            <person name="Rasinkangas P."/>
            <person name="Parkhill J."/>
            <person name="Rea M.C."/>
            <person name="O'Sullivan O."/>
            <person name="Ritari J."/>
            <person name="Douillard F.P."/>
            <person name="Paul Ross R."/>
            <person name="Yang R."/>
            <person name="Briner A.E."/>
            <person name="Felis G.E."/>
            <person name="de Vos W.M."/>
            <person name="Barrangou R."/>
            <person name="Klaenhammer T.R."/>
            <person name="Caufield P.W."/>
            <person name="Cui Y."/>
            <person name="Zhang H."/>
            <person name="O'Toole P.W."/>
        </authorList>
    </citation>
    <scope>NUCLEOTIDE SEQUENCE [LARGE SCALE GENOMIC DNA]</scope>
    <source>
        <strain evidence="4 5">JCM 15530</strain>
    </source>
</reference>
<dbReference type="AlphaFoldDB" id="A0A0R1HXK9"/>
<accession>A0A0R1HXK9</accession>
<feature type="domain" description="HTH tetR-type" evidence="3">
    <location>
        <begin position="5"/>
        <end position="67"/>
    </location>
</feature>
<dbReference type="PATRIC" id="fig|1302272.5.peg.948"/>
<evidence type="ECO:0000313" key="4">
    <source>
        <dbReference type="EMBL" id="KRK48628.1"/>
    </source>
</evidence>
<evidence type="ECO:0000313" key="5">
    <source>
        <dbReference type="Proteomes" id="UP000050911"/>
    </source>
</evidence>
<sequence length="198" mass="22832">MLETRETEKKLFDAFVSMVLTEQLPIKKVTVTRITAKAGVNRRTFYTHFEDVYDLHRQLQNWLVAEFDTRVDHLVERGVFAAKPMISDILDCLVVNRDYALAIAQLDPEYLPTHVANFIGKAILASSKLLTFADQKGISDSEIKYQAYFLSDATSWISYRWLKNDMDMSKDMLVEMIYRHVLVSVSQVLDTNVTDLID</sequence>
<name>A0A0R1HXK9_9LACO</name>
<dbReference type="GO" id="GO:0003677">
    <property type="term" value="F:DNA binding"/>
    <property type="evidence" value="ECO:0007669"/>
    <property type="project" value="UniProtKB-UniRule"/>
</dbReference>
<protein>
    <recommendedName>
        <fullName evidence="3">HTH tetR-type domain-containing protein</fullName>
    </recommendedName>
</protein>
<evidence type="ECO:0000256" key="2">
    <source>
        <dbReference type="PROSITE-ProRule" id="PRU00335"/>
    </source>
</evidence>
<dbReference type="RefSeq" id="WP_056941892.1">
    <property type="nucleotide sequence ID" value="NZ_AZCX01000002.1"/>
</dbReference>
<gene>
    <name evidence="4" type="ORF">FC96_GL000941</name>
</gene>
<dbReference type="Proteomes" id="UP000050911">
    <property type="component" value="Unassembled WGS sequence"/>
</dbReference>
<dbReference type="PANTHER" id="PTHR43479:SF11">
    <property type="entry name" value="ACREF_ENVCD OPERON REPRESSOR-RELATED"/>
    <property type="match status" value="1"/>
</dbReference>
<proteinExistence type="predicted"/>
<dbReference type="STRING" id="1302272.FC96_GL000941"/>
<dbReference type="Gene3D" id="1.10.357.10">
    <property type="entry name" value="Tetracycline Repressor, domain 2"/>
    <property type="match status" value="1"/>
</dbReference>
<evidence type="ECO:0000259" key="3">
    <source>
        <dbReference type="PROSITE" id="PS50977"/>
    </source>
</evidence>
<feature type="DNA-binding region" description="H-T-H motif" evidence="2">
    <location>
        <begin position="30"/>
        <end position="49"/>
    </location>
</feature>
<dbReference type="OrthoDB" id="9810250at2"/>
<dbReference type="SUPFAM" id="SSF46689">
    <property type="entry name" value="Homeodomain-like"/>
    <property type="match status" value="1"/>
</dbReference>
<comment type="caution">
    <text evidence="4">The sequence shown here is derived from an EMBL/GenBank/DDBJ whole genome shotgun (WGS) entry which is preliminary data.</text>
</comment>